<keyword evidence="4" id="KW-0540">Nuclease</keyword>
<dbReference type="FunFam" id="3.10.10.10:FF:000007">
    <property type="entry name" value="Retrovirus-related Pol polyprotein from transposon 17.6-like Protein"/>
    <property type="match status" value="1"/>
</dbReference>
<comment type="caution">
    <text evidence="10">The sequence shown here is derived from an EMBL/GenBank/DDBJ whole genome shotgun (WGS) entry which is preliminary data.</text>
</comment>
<dbReference type="SUPFAM" id="SSF56672">
    <property type="entry name" value="DNA/RNA polymerases"/>
    <property type="match status" value="1"/>
</dbReference>
<dbReference type="Gene3D" id="3.30.70.270">
    <property type="match status" value="1"/>
</dbReference>
<dbReference type="PANTHER" id="PTHR37984:SF5">
    <property type="entry name" value="PROTEIN NYNRIN-LIKE"/>
    <property type="match status" value="1"/>
</dbReference>
<dbReference type="GO" id="GO:0003964">
    <property type="term" value="F:RNA-directed DNA polymerase activity"/>
    <property type="evidence" value="ECO:0007669"/>
    <property type="project" value="UniProtKB-KW"/>
</dbReference>
<accession>A0A438HQY6</accession>
<protein>
    <submittedName>
        <fullName evidence="10">Transposon Ty3-I Gag-Pol polyprotein</fullName>
    </submittedName>
</protein>
<dbReference type="InterPro" id="IPR000477">
    <property type="entry name" value="RT_dom"/>
</dbReference>
<keyword evidence="3" id="KW-0548">Nucleotidyltransferase</keyword>
<sequence>MSGSQLPNLPACRMNPIEYEEMKRQMEEKLSKGLSSESLCPCVVPALLTPKKDGSWRMCVDSRAINKITIKYRFSIPQLDDMLDMMAGSCIFTKIDLKSGYHQIRLRPRDEWKTAFKTKDGLYEWLVMPFGLSNAPSTFMRFMNQVLQPFIGKFLVVYFDDILIYGKTKEDHVSHLQQVMRILRQEKLYINLKKCSFMTSAIMFLGLVVSAKGLEVDLGFIRSFSTVMPPITARMKKNQFVWTKAATKAFEEIKKGLTEAPVLQLTDFSKVFEVACDASNVGIGEFYVVVQTLRYWHHYLLPKEFALYSDHEALIHVNSQKKLNHHHGKWVSVLQEYTFVNRHKSGVENKAIDALSRVVYILSSMAI</sequence>
<dbReference type="PROSITE" id="PS50878">
    <property type="entry name" value="RT_POL"/>
    <property type="match status" value="1"/>
</dbReference>
<dbReference type="Proteomes" id="UP000288805">
    <property type="component" value="Unassembled WGS sequence"/>
</dbReference>
<evidence type="ECO:0000259" key="9">
    <source>
        <dbReference type="PROSITE" id="PS50878"/>
    </source>
</evidence>
<dbReference type="InterPro" id="IPR043502">
    <property type="entry name" value="DNA/RNA_pol_sf"/>
</dbReference>
<dbReference type="InterPro" id="IPR041577">
    <property type="entry name" value="RT_RNaseH_2"/>
</dbReference>
<dbReference type="InterPro" id="IPR043128">
    <property type="entry name" value="Rev_trsase/Diguanyl_cyclase"/>
</dbReference>
<evidence type="ECO:0000256" key="6">
    <source>
        <dbReference type="ARBA" id="ARBA00022801"/>
    </source>
</evidence>
<dbReference type="PANTHER" id="PTHR37984">
    <property type="entry name" value="PROTEIN CBG26694"/>
    <property type="match status" value="1"/>
</dbReference>
<keyword evidence="5" id="KW-0255">Endonuclease</keyword>
<keyword evidence="1" id="KW-0645">Protease</keyword>
<dbReference type="CDD" id="cd01647">
    <property type="entry name" value="RT_LTR"/>
    <property type="match status" value="1"/>
</dbReference>
<proteinExistence type="predicted"/>
<dbReference type="AlphaFoldDB" id="A0A438HQY6"/>
<dbReference type="Pfam" id="PF00078">
    <property type="entry name" value="RVT_1"/>
    <property type="match status" value="1"/>
</dbReference>
<dbReference type="GO" id="GO:0008233">
    <property type="term" value="F:peptidase activity"/>
    <property type="evidence" value="ECO:0007669"/>
    <property type="project" value="UniProtKB-KW"/>
</dbReference>
<evidence type="ECO:0000256" key="4">
    <source>
        <dbReference type="ARBA" id="ARBA00022722"/>
    </source>
</evidence>
<dbReference type="GO" id="GO:0006508">
    <property type="term" value="P:proteolysis"/>
    <property type="evidence" value="ECO:0007669"/>
    <property type="project" value="UniProtKB-KW"/>
</dbReference>
<dbReference type="EMBL" id="QGNW01000189">
    <property type="protein sequence ID" value="RVW86877.1"/>
    <property type="molecule type" value="Genomic_DNA"/>
</dbReference>
<dbReference type="InterPro" id="IPR041373">
    <property type="entry name" value="RT_RNaseH"/>
</dbReference>
<gene>
    <name evidence="10" type="primary">TY3B-I_228</name>
    <name evidence="10" type="ORF">CK203_036040</name>
</gene>
<evidence type="ECO:0000256" key="8">
    <source>
        <dbReference type="ARBA" id="ARBA00023268"/>
    </source>
</evidence>
<keyword evidence="8" id="KW-0511">Multifunctional enzyme</keyword>
<evidence type="ECO:0000256" key="1">
    <source>
        <dbReference type="ARBA" id="ARBA00022670"/>
    </source>
</evidence>
<keyword evidence="2" id="KW-0808">Transferase</keyword>
<evidence type="ECO:0000313" key="10">
    <source>
        <dbReference type="EMBL" id="RVW86877.1"/>
    </source>
</evidence>
<evidence type="ECO:0000256" key="5">
    <source>
        <dbReference type="ARBA" id="ARBA00022759"/>
    </source>
</evidence>
<evidence type="ECO:0000256" key="3">
    <source>
        <dbReference type="ARBA" id="ARBA00022695"/>
    </source>
</evidence>
<dbReference type="Pfam" id="PF17919">
    <property type="entry name" value="RT_RNaseH_2"/>
    <property type="match status" value="1"/>
</dbReference>
<organism evidence="10 11">
    <name type="scientific">Vitis vinifera</name>
    <name type="common">Grape</name>
    <dbReference type="NCBI Taxonomy" id="29760"/>
    <lineage>
        <taxon>Eukaryota</taxon>
        <taxon>Viridiplantae</taxon>
        <taxon>Streptophyta</taxon>
        <taxon>Embryophyta</taxon>
        <taxon>Tracheophyta</taxon>
        <taxon>Spermatophyta</taxon>
        <taxon>Magnoliopsida</taxon>
        <taxon>eudicotyledons</taxon>
        <taxon>Gunneridae</taxon>
        <taxon>Pentapetalae</taxon>
        <taxon>rosids</taxon>
        <taxon>Vitales</taxon>
        <taxon>Vitaceae</taxon>
        <taxon>Viteae</taxon>
        <taxon>Vitis</taxon>
    </lineage>
</organism>
<evidence type="ECO:0000313" key="11">
    <source>
        <dbReference type="Proteomes" id="UP000288805"/>
    </source>
</evidence>
<dbReference type="GO" id="GO:0004519">
    <property type="term" value="F:endonuclease activity"/>
    <property type="evidence" value="ECO:0007669"/>
    <property type="project" value="UniProtKB-KW"/>
</dbReference>
<evidence type="ECO:0000256" key="7">
    <source>
        <dbReference type="ARBA" id="ARBA00022918"/>
    </source>
</evidence>
<keyword evidence="7" id="KW-0695">RNA-directed DNA polymerase</keyword>
<evidence type="ECO:0000256" key="2">
    <source>
        <dbReference type="ARBA" id="ARBA00022679"/>
    </source>
</evidence>
<feature type="domain" description="Reverse transcriptase" evidence="9">
    <location>
        <begin position="30"/>
        <end position="209"/>
    </location>
</feature>
<dbReference type="Gene3D" id="3.10.10.10">
    <property type="entry name" value="HIV Type 1 Reverse Transcriptase, subunit A, domain 1"/>
    <property type="match status" value="1"/>
</dbReference>
<name>A0A438HQY6_VITVI</name>
<reference evidence="10 11" key="1">
    <citation type="journal article" date="2018" name="PLoS Genet.">
        <title>Population sequencing reveals clonal diversity and ancestral inbreeding in the grapevine cultivar Chardonnay.</title>
        <authorList>
            <person name="Roach M.J."/>
            <person name="Johnson D.L."/>
            <person name="Bohlmann J."/>
            <person name="van Vuuren H.J."/>
            <person name="Jones S.J."/>
            <person name="Pretorius I.S."/>
            <person name="Schmidt S.A."/>
            <person name="Borneman A.R."/>
        </authorList>
    </citation>
    <scope>NUCLEOTIDE SEQUENCE [LARGE SCALE GENOMIC DNA]</scope>
    <source>
        <strain evidence="11">cv. Chardonnay</strain>
        <tissue evidence="10">Leaf</tissue>
    </source>
</reference>
<keyword evidence="6" id="KW-0378">Hydrolase</keyword>
<dbReference type="InterPro" id="IPR050951">
    <property type="entry name" value="Retrovirus_Pol_polyprotein"/>
</dbReference>
<dbReference type="Pfam" id="PF17917">
    <property type="entry name" value="RT_RNaseH"/>
    <property type="match status" value="1"/>
</dbReference>